<feature type="non-terminal residue" evidence="1">
    <location>
        <position position="1"/>
    </location>
</feature>
<protein>
    <recommendedName>
        <fullName evidence="3">Transposase</fullName>
    </recommendedName>
</protein>
<dbReference type="RefSeq" id="WP_273576630.1">
    <property type="nucleotide sequence ID" value="NZ_JAQRFN010000022.1"/>
</dbReference>
<dbReference type="EMBL" id="JAQRFN010000022">
    <property type="protein sequence ID" value="MDC9598107.1"/>
    <property type="molecule type" value="Genomic_DNA"/>
</dbReference>
<organism evidence="1 2">
    <name type="scientific">Xenorhabdus anantnagensis</name>
    <dbReference type="NCBI Taxonomy" id="3025875"/>
    <lineage>
        <taxon>Bacteria</taxon>
        <taxon>Pseudomonadati</taxon>
        <taxon>Pseudomonadota</taxon>
        <taxon>Gammaproteobacteria</taxon>
        <taxon>Enterobacterales</taxon>
        <taxon>Morganellaceae</taxon>
        <taxon>Xenorhabdus</taxon>
    </lineage>
</organism>
<sequence>KCFRVARLRILRVSPPKSSAYFRFFFAARRGVSQLSVGQWWRIIGSFPPLAIVFLKKITN</sequence>
<gene>
    <name evidence="1" type="ORF">PSI14_14935</name>
</gene>
<accession>A0ABT5LUK9</accession>
<evidence type="ECO:0000313" key="2">
    <source>
        <dbReference type="Proteomes" id="UP001220225"/>
    </source>
</evidence>
<dbReference type="Proteomes" id="UP001220225">
    <property type="component" value="Unassembled WGS sequence"/>
</dbReference>
<comment type="caution">
    <text evidence="1">The sequence shown here is derived from an EMBL/GenBank/DDBJ whole genome shotgun (WGS) entry which is preliminary data.</text>
</comment>
<reference evidence="1 2" key="1">
    <citation type="submission" date="2023-02" db="EMBL/GenBank/DDBJ databases">
        <title>Entomopathogenic bacteria.</title>
        <authorList>
            <person name="Machado R.A."/>
        </authorList>
    </citation>
    <scope>NUCLEOTIDE SEQUENCE [LARGE SCALE GENOMIC DNA]</scope>
    <source>
        <strain evidence="1 2">XENO-2</strain>
    </source>
</reference>
<evidence type="ECO:0000313" key="1">
    <source>
        <dbReference type="EMBL" id="MDC9598107.1"/>
    </source>
</evidence>
<keyword evidence="2" id="KW-1185">Reference proteome</keyword>
<proteinExistence type="predicted"/>
<name>A0ABT5LUK9_9GAMM</name>
<evidence type="ECO:0008006" key="3">
    <source>
        <dbReference type="Google" id="ProtNLM"/>
    </source>
</evidence>